<comment type="caution">
    <text evidence="1">The sequence shown here is derived from an EMBL/GenBank/DDBJ whole genome shotgun (WGS) entry which is preliminary data.</text>
</comment>
<evidence type="ECO:0000313" key="1">
    <source>
        <dbReference type="EMBL" id="TXD94186.1"/>
    </source>
</evidence>
<accession>A0A5C6ZVW9</accession>
<evidence type="ECO:0000313" key="2">
    <source>
        <dbReference type="Proteomes" id="UP000321367"/>
    </source>
</evidence>
<dbReference type="Proteomes" id="UP000321367">
    <property type="component" value="Unassembled WGS sequence"/>
</dbReference>
<name>A0A5C6ZVW9_9FLAO</name>
<dbReference type="OrthoDB" id="2922403at2"/>
<dbReference type="InterPro" id="IPR029069">
    <property type="entry name" value="HotDog_dom_sf"/>
</dbReference>
<protein>
    <recommendedName>
        <fullName evidence="3">FabZ</fullName>
    </recommendedName>
</protein>
<sequence length="149" mass="16297">MEQNLLIEPILDPQRIIQLIPQKPPFVMVDSLFEYTALTGKTGFAIPVDNILVEEGFLSEAGLIEHMAQSMSLHRGYQGFLSGLDKPKTGFIGAIKTIEIRSLPKAATKLVTNVEILKEIMGVTLVVAETVDENGKVVATSEMKTVTVE</sequence>
<dbReference type="Gene3D" id="3.10.129.10">
    <property type="entry name" value="Hotdog Thioesterase"/>
    <property type="match status" value="1"/>
</dbReference>
<dbReference type="RefSeq" id="WP_026838550.1">
    <property type="nucleotide sequence ID" value="NZ_CBCSHZ010000005.1"/>
</dbReference>
<dbReference type="AlphaFoldDB" id="A0A5C6ZVW9"/>
<dbReference type="SUPFAM" id="SSF54637">
    <property type="entry name" value="Thioesterase/thiol ester dehydrase-isomerase"/>
    <property type="match status" value="1"/>
</dbReference>
<dbReference type="InterPro" id="IPR016776">
    <property type="entry name" value="ApeP-like_dehydratase"/>
</dbReference>
<reference evidence="1 2" key="1">
    <citation type="submission" date="2019-08" db="EMBL/GenBank/DDBJ databases">
        <title>Genome sequence of Gillisia hiemivivida IC154 (type strain).</title>
        <authorList>
            <person name="Bowman J.P."/>
        </authorList>
    </citation>
    <scope>NUCLEOTIDE SEQUENCE [LARGE SCALE GENOMIC DNA]</scope>
    <source>
        <strain evidence="1 2">IC154</strain>
    </source>
</reference>
<proteinExistence type="predicted"/>
<dbReference type="Pfam" id="PF22817">
    <property type="entry name" value="ApeP-like"/>
    <property type="match status" value="1"/>
</dbReference>
<keyword evidence="2" id="KW-1185">Reference proteome</keyword>
<gene>
    <name evidence="1" type="ORF">ES724_07935</name>
</gene>
<evidence type="ECO:0008006" key="3">
    <source>
        <dbReference type="Google" id="ProtNLM"/>
    </source>
</evidence>
<organism evidence="1 2">
    <name type="scientific">Gillisia hiemivivida</name>
    <dbReference type="NCBI Taxonomy" id="291190"/>
    <lineage>
        <taxon>Bacteria</taxon>
        <taxon>Pseudomonadati</taxon>
        <taxon>Bacteroidota</taxon>
        <taxon>Flavobacteriia</taxon>
        <taxon>Flavobacteriales</taxon>
        <taxon>Flavobacteriaceae</taxon>
        <taxon>Gillisia</taxon>
    </lineage>
</organism>
<dbReference type="EMBL" id="VORY01000006">
    <property type="protein sequence ID" value="TXD94186.1"/>
    <property type="molecule type" value="Genomic_DNA"/>
</dbReference>